<protein>
    <recommendedName>
        <fullName evidence="4">N-acetylglucosamine-induced protein 1</fullName>
    </recommendedName>
</protein>
<dbReference type="EMBL" id="KN847320">
    <property type="protein sequence ID" value="KIW55143.1"/>
    <property type="molecule type" value="Genomic_DNA"/>
</dbReference>
<proteinExistence type="predicted"/>
<organism evidence="2 3">
    <name type="scientific">Exophiala xenobiotica</name>
    <dbReference type="NCBI Taxonomy" id="348802"/>
    <lineage>
        <taxon>Eukaryota</taxon>
        <taxon>Fungi</taxon>
        <taxon>Dikarya</taxon>
        <taxon>Ascomycota</taxon>
        <taxon>Pezizomycotina</taxon>
        <taxon>Eurotiomycetes</taxon>
        <taxon>Chaetothyriomycetidae</taxon>
        <taxon>Chaetothyriales</taxon>
        <taxon>Herpotrichiellaceae</taxon>
        <taxon>Exophiala</taxon>
    </lineage>
</organism>
<dbReference type="GO" id="GO:0005737">
    <property type="term" value="C:cytoplasm"/>
    <property type="evidence" value="ECO:0007669"/>
    <property type="project" value="TreeGrafter"/>
</dbReference>
<dbReference type="HOGENOM" id="CLU_075862_1_0_1"/>
<dbReference type="Proteomes" id="UP000054342">
    <property type="component" value="Unassembled WGS sequence"/>
</dbReference>
<evidence type="ECO:0000313" key="3">
    <source>
        <dbReference type="Proteomes" id="UP000054342"/>
    </source>
</evidence>
<dbReference type="Pfam" id="PF12239">
    <property type="entry name" value="DUF3605"/>
    <property type="match status" value="1"/>
</dbReference>
<dbReference type="GO" id="GO:0006044">
    <property type="term" value="P:N-acetylglucosamine metabolic process"/>
    <property type="evidence" value="ECO:0007669"/>
    <property type="project" value="TreeGrafter"/>
</dbReference>
<evidence type="ECO:0008006" key="4">
    <source>
        <dbReference type="Google" id="ProtNLM"/>
    </source>
</evidence>
<evidence type="ECO:0000313" key="2">
    <source>
        <dbReference type="EMBL" id="KIW55143.1"/>
    </source>
</evidence>
<evidence type="ECO:0000256" key="1">
    <source>
        <dbReference type="SAM" id="MobiDB-lite"/>
    </source>
</evidence>
<accession>A0A0D2EIB9</accession>
<dbReference type="AlphaFoldDB" id="A0A0D2EIB9"/>
<dbReference type="OrthoDB" id="10053431at2759"/>
<dbReference type="InterPro" id="IPR022036">
    <property type="entry name" value="DUF3605"/>
</dbReference>
<sequence length="241" mass="28641">MPHSAHSTTGANTPDEQELSQRFWNTNQAKERWTEECPEFLIGTSEKNKGILARKDEEFRRRSWEEAKELVRTNRIDHFQRSASQLRGYLEYTHQLKKKHGSVLAYVQKYRLKWDSITPSGERPFNDPGDWKVLYNDWPYYVDEEITHLVVWTKFLIDEDENGEVREGGKRDIEEFIKTTFCADGRMERDRIVWFRNWKSLKSVHALEHFHVMLYKAPRDLLDEVTEGDRPTSESWTSGGR</sequence>
<gene>
    <name evidence="2" type="ORF">PV05_07449</name>
</gene>
<dbReference type="GeneID" id="25329357"/>
<dbReference type="PANTHER" id="PTHR35020">
    <property type="entry name" value="N-ACETYLGLUCOSAMINE-INDUCED PROTEIN 1"/>
    <property type="match status" value="1"/>
</dbReference>
<feature type="region of interest" description="Disordered" evidence="1">
    <location>
        <begin position="1"/>
        <end position="27"/>
    </location>
</feature>
<dbReference type="PANTHER" id="PTHR35020:SF4">
    <property type="entry name" value="N-ACETYLGLUCOSAMINE-INDUCED PROTEIN 1"/>
    <property type="match status" value="1"/>
</dbReference>
<keyword evidence="3" id="KW-1185">Reference proteome</keyword>
<name>A0A0D2EIB9_9EURO</name>
<reference evidence="2 3" key="1">
    <citation type="submission" date="2015-01" db="EMBL/GenBank/DDBJ databases">
        <title>The Genome Sequence of Exophiala xenobiotica CBS118157.</title>
        <authorList>
            <consortium name="The Broad Institute Genomics Platform"/>
            <person name="Cuomo C."/>
            <person name="de Hoog S."/>
            <person name="Gorbushina A."/>
            <person name="Stielow B."/>
            <person name="Teixiera M."/>
            <person name="Abouelleil A."/>
            <person name="Chapman S.B."/>
            <person name="Priest M."/>
            <person name="Young S.K."/>
            <person name="Wortman J."/>
            <person name="Nusbaum C."/>
            <person name="Birren B."/>
        </authorList>
    </citation>
    <scope>NUCLEOTIDE SEQUENCE [LARGE SCALE GENOMIC DNA]</scope>
    <source>
        <strain evidence="2 3">CBS 118157</strain>
    </source>
</reference>
<dbReference type="RefSeq" id="XP_013315727.1">
    <property type="nucleotide sequence ID" value="XM_013460273.1"/>
</dbReference>
<dbReference type="STRING" id="348802.A0A0D2EIB9"/>